<feature type="region of interest" description="Disordered" evidence="19">
    <location>
        <begin position="1"/>
        <end position="44"/>
    </location>
</feature>
<keyword evidence="6" id="KW-0963">Cytoplasm</keyword>
<accession>A0A9W8I4C6</accession>
<dbReference type="GO" id="GO:0005874">
    <property type="term" value="C:microtubule"/>
    <property type="evidence" value="ECO:0007669"/>
    <property type="project" value="UniProtKB-KW"/>
</dbReference>
<dbReference type="Pfam" id="PF08651">
    <property type="entry name" value="DASH_Duo1"/>
    <property type="match status" value="1"/>
</dbReference>
<dbReference type="Proteomes" id="UP001140094">
    <property type="component" value="Unassembled WGS sequence"/>
</dbReference>
<feature type="compositionally biased region" description="Basic and acidic residues" evidence="19">
    <location>
        <begin position="145"/>
        <end position="160"/>
    </location>
</feature>
<keyword evidence="21" id="KW-1185">Reference proteome</keyword>
<evidence type="ECO:0000256" key="4">
    <source>
        <dbReference type="ARBA" id="ARBA00005366"/>
    </source>
</evidence>
<gene>
    <name evidence="20" type="ORF">H4R20_001452</name>
</gene>
<keyword evidence="10" id="KW-0159">Chromosome partition</keyword>
<evidence type="ECO:0000256" key="9">
    <source>
        <dbReference type="ARBA" id="ARBA00022776"/>
    </source>
</evidence>
<dbReference type="GO" id="GO:0051301">
    <property type="term" value="P:cell division"/>
    <property type="evidence" value="ECO:0007669"/>
    <property type="project" value="UniProtKB-KW"/>
</dbReference>
<evidence type="ECO:0000256" key="19">
    <source>
        <dbReference type="SAM" id="MobiDB-lite"/>
    </source>
</evidence>
<comment type="caution">
    <text evidence="20">The sequence shown here is derived from an EMBL/GenBank/DDBJ whole genome shotgun (WGS) entry which is preliminary data.</text>
</comment>
<evidence type="ECO:0000256" key="6">
    <source>
        <dbReference type="ARBA" id="ARBA00022490"/>
    </source>
</evidence>
<evidence type="ECO:0000256" key="11">
    <source>
        <dbReference type="ARBA" id="ARBA00022838"/>
    </source>
</evidence>
<keyword evidence="14" id="KW-0539">Nucleus</keyword>
<dbReference type="OrthoDB" id="5599235at2759"/>
<evidence type="ECO:0000256" key="7">
    <source>
        <dbReference type="ARBA" id="ARBA00022618"/>
    </source>
</evidence>
<keyword evidence="5" id="KW-0158">Chromosome</keyword>
<keyword evidence="8" id="KW-0493">Microtubule</keyword>
<reference evidence="20" key="1">
    <citation type="submission" date="2022-07" db="EMBL/GenBank/DDBJ databases">
        <title>Phylogenomic reconstructions and comparative analyses of Kickxellomycotina fungi.</title>
        <authorList>
            <person name="Reynolds N.K."/>
            <person name="Stajich J.E."/>
            <person name="Barry K."/>
            <person name="Grigoriev I.V."/>
            <person name="Crous P."/>
            <person name="Smith M.E."/>
        </authorList>
    </citation>
    <scope>NUCLEOTIDE SEQUENCE</scope>
    <source>
        <strain evidence="20">NRRL 1565</strain>
    </source>
</reference>
<dbReference type="AlphaFoldDB" id="A0A9W8I4C6"/>
<feature type="region of interest" description="Disordered" evidence="19">
    <location>
        <begin position="145"/>
        <end position="234"/>
    </location>
</feature>
<dbReference type="EMBL" id="JANBUO010000142">
    <property type="protein sequence ID" value="KAJ2807031.1"/>
    <property type="molecule type" value="Genomic_DNA"/>
</dbReference>
<organism evidence="20 21">
    <name type="scientific">Coemansia guatemalensis</name>
    <dbReference type="NCBI Taxonomy" id="2761395"/>
    <lineage>
        <taxon>Eukaryota</taxon>
        <taxon>Fungi</taxon>
        <taxon>Fungi incertae sedis</taxon>
        <taxon>Zoopagomycota</taxon>
        <taxon>Kickxellomycotina</taxon>
        <taxon>Kickxellomycetes</taxon>
        <taxon>Kickxellales</taxon>
        <taxon>Kickxellaceae</taxon>
        <taxon>Coemansia</taxon>
    </lineage>
</organism>
<dbReference type="PANTHER" id="PTHR28216:SF1">
    <property type="entry name" value="DASH COMPLEX SUBUNIT DUO1"/>
    <property type="match status" value="1"/>
</dbReference>
<comment type="subcellular location">
    <subcellularLocation>
        <location evidence="3">Chromosome</location>
        <location evidence="3">Centromere</location>
        <location evidence="3">Kinetochore</location>
    </subcellularLocation>
    <subcellularLocation>
        <location evidence="2">Cytoplasm</location>
        <location evidence="2">Cytoskeleton</location>
        <location evidence="2">Spindle</location>
    </subcellularLocation>
    <subcellularLocation>
        <location evidence="1">Nucleus</location>
    </subcellularLocation>
</comment>
<protein>
    <recommendedName>
        <fullName evidence="17">DASH complex subunit DUO1</fullName>
    </recommendedName>
    <alternativeName>
        <fullName evidence="18">Outer kinetochore protein DUO1</fullName>
    </alternativeName>
</protein>
<feature type="compositionally biased region" description="Gly residues" evidence="19">
    <location>
        <begin position="185"/>
        <end position="200"/>
    </location>
</feature>
<evidence type="ECO:0000256" key="15">
    <source>
        <dbReference type="ARBA" id="ARBA00023306"/>
    </source>
</evidence>
<evidence type="ECO:0000256" key="5">
    <source>
        <dbReference type="ARBA" id="ARBA00022454"/>
    </source>
</evidence>
<comment type="similarity">
    <text evidence="4">Belongs to the DASH complex DUO1 family.</text>
</comment>
<evidence type="ECO:0000256" key="8">
    <source>
        <dbReference type="ARBA" id="ARBA00022701"/>
    </source>
</evidence>
<dbReference type="GO" id="GO:0000278">
    <property type="term" value="P:mitotic cell cycle"/>
    <property type="evidence" value="ECO:0007669"/>
    <property type="project" value="InterPro"/>
</dbReference>
<keyword evidence="15" id="KW-0131">Cell cycle</keyword>
<evidence type="ECO:0000256" key="1">
    <source>
        <dbReference type="ARBA" id="ARBA00004123"/>
    </source>
</evidence>
<evidence type="ECO:0000256" key="16">
    <source>
        <dbReference type="ARBA" id="ARBA00023328"/>
    </source>
</evidence>
<dbReference type="GO" id="GO:0042729">
    <property type="term" value="C:DASH complex"/>
    <property type="evidence" value="ECO:0007669"/>
    <property type="project" value="InterPro"/>
</dbReference>
<name>A0A9W8I4C6_9FUNG</name>
<evidence type="ECO:0000313" key="21">
    <source>
        <dbReference type="Proteomes" id="UP001140094"/>
    </source>
</evidence>
<dbReference type="GO" id="GO:0007059">
    <property type="term" value="P:chromosome segregation"/>
    <property type="evidence" value="ECO:0007669"/>
    <property type="project" value="UniProtKB-KW"/>
</dbReference>
<evidence type="ECO:0000256" key="12">
    <source>
        <dbReference type="ARBA" id="ARBA00023054"/>
    </source>
</evidence>
<evidence type="ECO:0000313" key="20">
    <source>
        <dbReference type="EMBL" id="KAJ2807031.1"/>
    </source>
</evidence>
<evidence type="ECO:0000256" key="17">
    <source>
        <dbReference type="ARBA" id="ARBA00044152"/>
    </source>
</evidence>
<proteinExistence type="inferred from homology"/>
<dbReference type="GO" id="GO:0072686">
    <property type="term" value="C:mitotic spindle"/>
    <property type="evidence" value="ECO:0007669"/>
    <property type="project" value="InterPro"/>
</dbReference>
<evidence type="ECO:0000256" key="10">
    <source>
        <dbReference type="ARBA" id="ARBA00022829"/>
    </source>
</evidence>
<feature type="compositionally biased region" description="Basic and acidic residues" evidence="19">
    <location>
        <begin position="19"/>
        <end position="31"/>
    </location>
</feature>
<keyword evidence="11" id="KW-0995">Kinetochore</keyword>
<dbReference type="PANTHER" id="PTHR28216">
    <property type="entry name" value="DASH COMPLEX SUBUNIT DUO1"/>
    <property type="match status" value="1"/>
</dbReference>
<keyword evidence="9" id="KW-0498">Mitosis</keyword>
<keyword evidence="7" id="KW-0132">Cell division</keyword>
<keyword evidence="13" id="KW-0206">Cytoskeleton</keyword>
<evidence type="ECO:0000256" key="3">
    <source>
        <dbReference type="ARBA" id="ARBA00004629"/>
    </source>
</evidence>
<keyword evidence="16" id="KW-0137">Centromere</keyword>
<keyword evidence="12" id="KW-0175">Coiled coil</keyword>
<feature type="compositionally biased region" description="Pro residues" evidence="19">
    <location>
        <begin position="220"/>
        <end position="234"/>
    </location>
</feature>
<evidence type="ECO:0000256" key="14">
    <source>
        <dbReference type="ARBA" id="ARBA00023242"/>
    </source>
</evidence>
<sequence>MNADAERPRTWTQDAMQPNDRHEDIETKSDGDEGGSEHPGATDFELEELRLVRRALSKMNQGIENVQHQMKYFNSNVSQTTQLLDIWVRILSQTAHNQSFLLNEEWQGSSMDASQLNSLVQRDIQRQEEAERLAQEAELRREQGRLEAVEREKQRAERAAEASAKQVPKQWPGAASGRRPPNGQARGGRGAASTGLGRGTATGTRGYRSRARGRGRSTIAPPPGGSRIRPPPPR</sequence>
<evidence type="ECO:0000256" key="18">
    <source>
        <dbReference type="ARBA" id="ARBA00044358"/>
    </source>
</evidence>
<evidence type="ECO:0000256" key="13">
    <source>
        <dbReference type="ARBA" id="ARBA00023212"/>
    </source>
</evidence>
<evidence type="ECO:0000256" key="2">
    <source>
        <dbReference type="ARBA" id="ARBA00004186"/>
    </source>
</evidence>
<dbReference type="InterPro" id="IPR013960">
    <property type="entry name" value="DASH_Duo1"/>
</dbReference>